<evidence type="ECO:0000313" key="2">
    <source>
        <dbReference type="EMBL" id="GAH89612.1"/>
    </source>
</evidence>
<gene>
    <name evidence="2" type="ORF">S03H2_56886</name>
</gene>
<dbReference type="AlphaFoldDB" id="X1J6M2"/>
<organism evidence="2">
    <name type="scientific">marine sediment metagenome</name>
    <dbReference type="NCBI Taxonomy" id="412755"/>
    <lineage>
        <taxon>unclassified sequences</taxon>
        <taxon>metagenomes</taxon>
        <taxon>ecological metagenomes</taxon>
    </lineage>
</organism>
<dbReference type="PANTHER" id="PTHR43576">
    <property type="entry name" value="ALPHA-L-ARABINOFURANOSIDASE C-RELATED"/>
    <property type="match status" value="1"/>
</dbReference>
<dbReference type="Gene3D" id="3.20.20.80">
    <property type="entry name" value="Glycosidases"/>
    <property type="match status" value="1"/>
</dbReference>
<feature type="domain" description="Alpha-L-arabinofuranosidase 1 catalytic" evidence="1">
    <location>
        <begin position="30"/>
        <end position="214"/>
    </location>
</feature>
<sequence>LGERTFQIGTVSLMPSDNINGMRADTLKLLKELNSPVYRWPGGNFVSGYDWKDGIGQRDKRPPRKNPAWKGIEHNDFGLDEFIMFCREVGAEPMIAVNSGLGDDRSAAEEVEYANGSADTPMGKWRAANGYRQPYNVKWWCIGNEMYGGWQLGHMPLNQYVRKHNLFAEVIRKVDPSIKLIAVGAVGSWSEAMMKNCAEHMDLISEHFYKGAKESVIEHVRQAPNAVRGIVTAHRDYRKRFESLKGKDIRIA</sequence>
<dbReference type="Pfam" id="PF22848">
    <property type="entry name" value="ASD1_dom"/>
    <property type="match status" value="1"/>
</dbReference>
<dbReference type="PANTHER" id="PTHR43576:SF3">
    <property type="entry name" value="ALPHA-L-ARABINOFURANOSIDASE C"/>
    <property type="match status" value="1"/>
</dbReference>
<feature type="non-terminal residue" evidence="2">
    <location>
        <position position="252"/>
    </location>
</feature>
<feature type="non-terminal residue" evidence="2">
    <location>
        <position position="1"/>
    </location>
</feature>
<protein>
    <recommendedName>
        <fullName evidence="1">Alpha-L-arabinofuranosidase 1 catalytic domain-containing protein</fullName>
    </recommendedName>
</protein>
<dbReference type="SUPFAM" id="SSF51445">
    <property type="entry name" value="(Trans)glycosidases"/>
    <property type="match status" value="1"/>
</dbReference>
<evidence type="ECO:0000259" key="1">
    <source>
        <dbReference type="Pfam" id="PF22848"/>
    </source>
</evidence>
<dbReference type="EMBL" id="BARU01036431">
    <property type="protein sequence ID" value="GAH89612.1"/>
    <property type="molecule type" value="Genomic_DNA"/>
</dbReference>
<name>X1J6M2_9ZZZZ</name>
<dbReference type="InterPro" id="IPR055235">
    <property type="entry name" value="ASD1_cat"/>
</dbReference>
<dbReference type="GO" id="GO:0000272">
    <property type="term" value="P:polysaccharide catabolic process"/>
    <property type="evidence" value="ECO:0007669"/>
    <property type="project" value="TreeGrafter"/>
</dbReference>
<proteinExistence type="predicted"/>
<reference evidence="2" key="1">
    <citation type="journal article" date="2014" name="Front. Microbiol.">
        <title>High frequency of phylogenetically diverse reductive dehalogenase-homologous genes in deep subseafloor sedimentary metagenomes.</title>
        <authorList>
            <person name="Kawai M."/>
            <person name="Futagami T."/>
            <person name="Toyoda A."/>
            <person name="Takaki Y."/>
            <person name="Nishi S."/>
            <person name="Hori S."/>
            <person name="Arai W."/>
            <person name="Tsubouchi T."/>
            <person name="Morono Y."/>
            <person name="Uchiyama I."/>
            <person name="Ito T."/>
            <person name="Fujiyama A."/>
            <person name="Inagaki F."/>
            <person name="Takami H."/>
        </authorList>
    </citation>
    <scope>NUCLEOTIDE SEQUENCE</scope>
    <source>
        <strain evidence="2">Expedition CK06-06</strain>
    </source>
</reference>
<comment type="caution">
    <text evidence="2">The sequence shown here is derived from an EMBL/GenBank/DDBJ whole genome shotgun (WGS) entry which is preliminary data.</text>
</comment>
<dbReference type="InterPro" id="IPR017853">
    <property type="entry name" value="GH"/>
</dbReference>
<accession>X1J6M2</accession>